<feature type="active site" description="Proton acceptor" evidence="7">
    <location>
        <position position="215"/>
    </location>
</feature>
<dbReference type="PANTHER" id="PTHR10920">
    <property type="entry name" value="RIBOSOMAL RNA METHYLTRANSFERASE"/>
    <property type="match status" value="1"/>
</dbReference>
<sequence>MNVERPPQEIQFPSHASVAPAASMPARSGKGAPGMTGAGTADFFYREALRLGYVARSAFKLLQLQKQYKLITPGASILDLGCAPGAWLQVACQSLGPLEKGGMVVGIDMKKVKVPNLYCDSRVRTICVDVMTLLRDQARALSPQGRGFSVILSDMCPLVSGITSKDAALSCELGEKALSLAVGEGIFSAPDESPADAANSSGNGILQPGGNLVIKLLESRDTQEFGQFCKARFKKSSWIRPKATRSSSREIYLSSLHMVHFVSSD</sequence>
<dbReference type="HAMAP" id="MF_01547">
    <property type="entry name" value="RNA_methyltr_E"/>
    <property type="match status" value="1"/>
</dbReference>
<dbReference type="InterPro" id="IPR029063">
    <property type="entry name" value="SAM-dependent_MTases_sf"/>
</dbReference>
<name>A0A843VPW1_COLES</name>
<dbReference type="InterPro" id="IPR050082">
    <property type="entry name" value="RNA_methyltr_RlmE"/>
</dbReference>
<dbReference type="EMBL" id="NMUH01002626">
    <property type="protein sequence ID" value="MQM01133.1"/>
    <property type="molecule type" value="Genomic_DNA"/>
</dbReference>
<dbReference type="OrthoDB" id="20105at2759"/>
<feature type="domain" description="Ribosomal RNA methyltransferase FtsJ" evidence="9">
    <location>
        <begin position="53"/>
        <end position="255"/>
    </location>
</feature>
<proteinExistence type="inferred from homology"/>
<dbReference type="PANTHER" id="PTHR10920:SF18">
    <property type="entry name" value="RRNA METHYLTRANSFERASE 2, MITOCHONDRIAL"/>
    <property type="match status" value="1"/>
</dbReference>
<evidence type="ECO:0000256" key="8">
    <source>
        <dbReference type="SAM" id="MobiDB-lite"/>
    </source>
</evidence>
<gene>
    <name evidence="10" type="ORF">Taro_033886</name>
</gene>
<dbReference type="InterPro" id="IPR015507">
    <property type="entry name" value="rRNA-MeTfrase_E"/>
</dbReference>
<keyword evidence="5 7" id="KW-0949">S-adenosyl-L-methionine</keyword>
<keyword evidence="3" id="KW-0489">Methyltransferase</keyword>
<evidence type="ECO:0000256" key="2">
    <source>
        <dbReference type="ARBA" id="ARBA00022552"/>
    </source>
</evidence>
<dbReference type="SUPFAM" id="SSF53335">
    <property type="entry name" value="S-adenosyl-L-methionine-dependent methyltransferases"/>
    <property type="match status" value="1"/>
</dbReference>
<evidence type="ECO:0000256" key="3">
    <source>
        <dbReference type="ARBA" id="ARBA00022603"/>
    </source>
</evidence>
<keyword evidence="4" id="KW-0808">Transferase</keyword>
<dbReference type="GO" id="GO:0008650">
    <property type="term" value="F:rRNA (uridine-2'-O-)-methyltransferase activity"/>
    <property type="evidence" value="ECO:0007669"/>
    <property type="project" value="TreeGrafter"/>
</dbReference>
<feature type="region of interest" description="Disordered" evidence="8">
    <location>
        <begin position="1"/>
        <end position="33"/>
    </location>
</feature>
<keyword evidence="11" id="KW-1185">Reference proteome</keyword>
<evidence type="ECO:0000256" key="4">
    <source>
        <dbReference type="ARBA" id="ARBA00022679"/>
    </source>
</evidence>
<dbReference type="Pfam" id="PF01728">
    <property type="entry name" value="FtsJ"/>
    <property type="match status" value="1"/>
</dbReference>
<reference evidence="10" key="1">
    <citation type="submission" date="2017-07" db="EMBL/GenBank/DDBJ databases">
        <title>Taro Niue Genome Assembly and Annotation.</title>
        <authorList>
            <person name="Atibalentja N."/>
            <person name="Keating K."/>
            <person name="Fields C.J."/>
        </authorList>
    </citation>
    <scope>NUCLEOTIDE SEQUENCE</scope>
    <source>
        <strain evidence="10">Niue_2</strain>
        <tissue evidence="10">Leaf</tissue>
    </source>
</reference>
<dbReference type="AlphaFoldDB" id="A0A843VPW1"/>
<protein>
    <recommendedName>
        <fullName evidence="6">rRNA methyltransferase 2, mitochondrial</fullName>
    </recommendedName>
</protein>
<accession>A0A843VPW1</accession>
<dbReference type="InterPro" id="IPR002877">
    <property type="entry name" value="RNA_MeTrfase_FtsJ_dom"/>
</dbReference>
<evidence type="ECO:0000259" key="9">
    <source>
        <dbReference type="Pfam" id="PF01728"/>
    </source>
</evidence>
<evidence type="ECO:0000313" key="11">
    <source>
        <dbReference type="Proteomes" id="UP000652761"/>
    </source>
</evidence>
<evidence type="ECO:0000256" key="6">
    <source>
        <dbReference type="ARBA" id="ARBA00041184"/>
    </source>
</evidence>
<evidence type="ECO:0000256" key="1">
    <source>
        <dbReference type="ARBA" id="ARBA00009258"/>
    </source>
</evidence>
<evidence type="ECO:0000256" key="5">
    <source>
        <dbReference type="ARBA" id="ARBA00022691"/>
    </source>
</evidence>
<comment type="similarity">
    <text evidence="1">Belongs to the class I-like SAM-binding methyltransferase superfamily. RNA methyltransferase RlmE family.</text>
</comment>
<dbReference type="Proteomes" id="UP000652761">
    <property type="component" value="Unassembled WGS sequence"/>
</dbReference>
<evidence type="ECO:0000313" key="10">
    <source>
        <dbReference type="EMBL" id="MQM01133.1"/>
    </source>
</evidence>
<comment type="caution">
    <text evidence="10">The sequence shown here is derived from an EMBL/GenBank/DDBJ whole genome shotgun (WGS) entry which is preliminary data.</text>
</comment>
<keyword evidence="2" id="KW-0698">rRNA processing</keyword>
<dbReference type="PIRSF" id="PIRSF005461">
    <property type="entry name" value="23S_rRNA_mtase"/>
    <property type="match status" value="1"/>
</dbReference>
<organism evidence="10 11">
    <name type="scientific">Colocasia esculenta</name>
    <name type="common">Wild taro</name>
    <name type="synonym">Arum esculentum</name>
    <dbReference type="NCBI Taxonomy" id="4460"/>
    <lineage>
        <taxon>Eukaryota</taxon>
        <taxon>Viridiplantae</taxon>
        <taxon>Streptophyta</taxon>
        <taxon>Embryophyta</taxon>
        <taxon>Tracheophyta</taxon>
        <taxon>Spermatophyta</taxon>
        <taxon>Magnoliopsida</taxon>
        <taxon>Liliopsida</taxon>
        <taxon>Araceae</taxon>
        <taxon>Aroideae</taxon>
        <taxon>Colocasieae</taxon>
        <taxon>Colocasia</taxon>
    </lineage>
</organism>
<evidence type="ECO:0000256" key="7">
    <source>
        <dbReference type="PIRSR" id="PIRSR005461-1"/>
    </source>
</evidence>
<dbReference type="FunFam" id="3.40.50.150:FF:000212">
    <property type="entry name" value="Ribosomal RNA large subunit methyltransferase E"/>
    <property type="match status" value="1"/>
</dbReference>
<dbReference type="Gene3D" id="3.40.50.150">
    <property type="entry name" value="Vaccinia Virus protein VP39"/>
    <property type="match status" value="1"/>
</dbReference>